<organism evidence="1 2">
    <name type="scientific">Propionispira arboris</name>
    <dbReference type="NCBI Taxonomy" id="84035"/>
    <lineage>
        <taxon>Bacteria</taxon>
        <taxon>Bacillati</taxon>
        <taxon>Bacillota</taxon>
        <taxon>Negativicutes</taxon>
        <taxon>Selenomonadales</taxon>
        <taxon>Selenomonadaceae</taxon>
        <taxon>Propionispira</taxon>
    </lineage>
</organism>
<name>A0A1H6ZKC2_9FIRM</name>
<reference evidence="1 2" key="1">
    <citation type="submission" date="2016-10" db="EMBL/GenBank/DDBJ databases">
        <authorList>
            <person name="de Groot N.N."/>
        </authorList>
    </citation>
    <scope>NUCLEOTIDE SEQUENCE [LARGE SCALE GENOMIC DNA]</scope>
    <source>
        <strain evidence="1 2">DSM 2179</strain>
    </source>
</reference>
<gene>
    <name evidence="1" type="ORF">SAMN05660742_1097</name>
</gene>
<proteinExistence type="predicted"/>
<keyword evidence="2" id="KW-1185">Reference proteome</keyword>
<sequence length="88" mass="10621">MINGGLIELIEEWKRWIPSKELSLKMYMEKVIDDKKGLQLFCQSKDEKITIKICFENFVLSYRNTDEGRRLKMLKFLTEKYGKEFYAE</sequence>
<evidence type="ECO:0000313" key="1">
    <source>
        <dbReference type="EMBL" id="SEJ50030.1"/>
    </source>
</evidence>
<dbReference type="EMBL" id="FNZK01000009">
    <property type="protein sequence ID" value="SEJ50030.1"/>
    <property type="molecule type" value="Genomic_DNA"/>
</dbReference>
<dbReference type="AlphaFoldDB" id="A0A1H6ZKC2"/>
<dbReference type="Proteomes" id="UP000199662">
    <property type="component" value="Unassembled WGS sequence"/>
</dbReference>
<protein>
    <submittedName>
        <fullName evidence="1">Uncharacterized protein</fullName>
    </submittedName>
</protein>
<evidence type="ECO:0000313" key="2">
    <source>
        <dbReference type="Proteomes" id="UP000199662"/>
    </source>
</evidence>
<accession>A0A1H6ZKC2</accession>
<dbReference type="STRING" id="84035.SAMN05660742_1097"/>